<dbReference type="InterPro" id="IPR000531">
    <property type="entry name" value="Beta-barrel_TonB"/>
</dbReference>
<evidence type="ECO:0000259" key="14">
    <source>
        <dbReference type="Pfam" id="PF07715"/>
    </source>
</evidence>
<dbReference type="Proteomes" id="UP000199149">
    <property type="component" value="Unassembled WGS sequence"/>
</dbReference>
<feature type="signal peptide" evidence="12">
    <location>
        <begin position="1"/>
        <end position="22"/>
    </location>
</feature>
<evidence type="ECO:0000256" key="4">
    <source>
        <dbReference type="ARBA" id="ARBA00022692"/>
    </source>
</evidence>
<keyword evidence="3 10" id="KW-1134">Transmembrane beta strand</keyword>
<comment type="subcellular location">
    <subcellularLocation>
        <location evidence="1 10">Cell outer membrane</location>
        <topology evidence="1 10">Multi-pass membrane protein</topology>
    </subcellularLocation>
</comment>
<evidence type="ECO:0000313" key="15">
    <source>
        <dbReference type="EMBL" id="SFN24661.1"/>
    </source>
</evidence>
<keyword evidence="4 10" id="KW-0812">Transmembrane</keyword>
<keyword evidence="2 10" id="KW-0813">Transport</keyword>
<feature type="chain" id="PRO_5011653284" evidence="12">
    <location>
        <begin position="23"/>
        <end position="664"/>
    </location>
</feature>
<evidence type="ECO:0000256" key="11">
    <source>
        <dbReference type="RuleBase" id="RU003357"/>
    </source>
</evidence>
<accession>A0A1I4XFG6</accession>
<dbReference type="InterPro" id="IPR039426">
    <property type="entry name" value="TonB-dep_rcpt-like"/>
</dbReference>
<feature type="domain" description="TonB-dependent receptor plug" evidence="14">
    <location>
        <begin position="43"/>
        <end position="141"/>
    </location>
</feature>
<dbReference type="STRING" id="684065.SAMN05421738_1093"/>
<dbReference type="Gene3D" id="2.40.170.20">
    <property type="entry name" value="TonB-dependent receptor, beta-barrel domain"/>
    <property type="match status" value="1"/>
</dbReference>
<keyword evidence="8 15" id="KW-0675">Receptor</keyword>
<dbReference type="GO" id="GO:0009279">
    <property type="term" value="C:cell outer membrane"/>
    <property type="evidence" value="ECO:0007669"/>
    <property type="project" value="UniProtKB-SubCell"/>
</dbReference>
<evidence type="ECO:0000256" key="7">
    <source>
        <dbReference type="ARBA" id="ARBA00023136"/>
    </source>
</evidence>
<keyword evidence="5 12" id="KW-0732">Signal</keyword>
<gene>
    <name evidence="15" type="ORF">SAMN05421738_1093</name>
</gene>
<dbReference type="GO" id="GO:0015344">
    <property type="term" value="F:siderophore uptake transmembrane transporter activity"/>
    <property type="evidence" value="ECO:0007669"/>
    <property type="project" value="TreeGrafter"/>
</dbReference>
<dbReference type="SUPFAM" id="SSF56935">
    <property type="entry name" value="Porins"/>
    <property type="match status" value="1"/>
</dbReference>
<keyword evidence="7 10" id="KW-0472">Membrane</keyword>
<keyword evidence="9 10" id="KW-0998">Cell outer membrane</keyword>
<evidence type="ECO:0000256" key="9">
    <source>
        <dbReference type="ARBA" id="ARBA00023237"/>
    </source>
</evidence>
<evidence type="ECO:0000313" key="16">
    <source>
        <dbReference type="Proteomes" id="UP000199149"/>
    </source>
</evidence>
<evidence type="ECO:0000256" key="6">
    <source>
        <dbReference type="ARBA" id="ARBA00023077"/>
    </source>
</evidence>
<dbReference type="PROSITE" id="PS52016">
    <property type="entry name" value="TONB_DEPENDENT_REC_3"/>
    <property type="match status" value="1"/>
</dbReference>
<dbReference type="PANTHER" id="PTHR30069:SF29">
    <property type="entry name" value="HEMOGLOBIN AND HEMOGLOBIN-HAPTOGLOBIN-BINDING PROTEIN 1-RELATED"/>
    <property type="match status" value="1"/>
</dbReference>
<dbReference type="Pfam" id="PF00593">
    <property type="entry name" value="TonB_dep_Rec_b-barrel"/>
    <property type="match status" value="1"/>
</dbReference>
<evidence type="ECO:0000256" key="8">
    <source>
        <dbReference type="ARBA" id="ARBA00023170"/>
    </source>
</evidence>
<dbReference type="AlphaFoldDB" id="A0A1I4XFG6"/>
<evidence type="ECO:0000256" key="2">
    <source>
        <dbReference type="ARBA" id="ARBA00022448"/>
    </source>
</evidence>
<dbReference type="InterPro" id="IPR036942">
    <property type="entry name" value="Beta-barrel_TonB_sf"/>
</dbReference>
<organism evidence="15 16">
    <name type="scientific">Algoriella xinjiangensis</name>
    <dbReference type="NCBI Taxonomy" id="684065"/>
    <lineage>
        <taxon>Bacteria</taxon>
        <taxon>Pseudomonadati</taxon>
        <taxon>Bacteroidota</taxon>
        <taxon>Flavobacteriia</taxon>
        <taxon>Flavobacteriales</taxon>
        <taxon>Weeksellaceae</taxon>
        <taxon>Algoriella</taxon>
    </lineage>
</organism>
<evidence type="ECO:0000256" key="3">
    <source>
        <dbReference type="ARBA" id="ARBA00022452"/>
    </source>
</evidence>
<keyword evidence="6 11" id="KW-0798">TonB box</keyword>
<dbReference type="InterPro" id="IPR037066">
    <property type="entry name" value="Plug_dom_sf"/>
</dbReference>
<comment type="similarity">
    <text evidence="10 11">Belongs to the TonB-dependent receptor family.</text>
</comment>
<dbReference type="RefSeq" id="WP_092908431.1">
    <property type="nucleotide sequence ID" value="NZ_FOUZ01000009.1"/>
</dbReference>
<dbReference type="PANTHER" id="PTHR30069">
    <property type="entry name" value="TONB-DEPENDENT OUTER MEMBRANE RECEPTOR"/>
    <property type="match status" value="1"/>
</dbReference>
<name>A0A1I4XFG6_9FLAO</name>
<dbReference type="GO" id="GO:0044718">
    <property type="term" value="P:siderophore transmembrane transport"/>
    <property type="evidence" value="ECO:0007669"/>
    <property type="project" value="TreeGrafter"/>
</dbReference>
<protein>
    <submittedName>
        <fullName evidence="15">Outer membrane cobalamin receptor protein</fullName>
    </submittedName>
</protein>
<reference evidence="16" key="1">
    <citation type="submission" date="2016-10" db="EMBL/GenBank/DDBJ databases">
        <authorList>
            <person name="Varghese N."/>
            <person name="Submissions S."/>
        </authorList>
    </citation>
    <scope>NUCLEOTIDE SEQUENCE [LARGE SCALE GENOMIC DNA]</scope>
    <source>
        <strain evidence="16">XJ109</strain>
    </source>
</reference>
<keyword evidence="16" id="KW-1185">Reference proteome</keyword>
<dbReference type="Gene3D" id="2.170.130.10">
    <property type="entry name" value="TonB-dependent receptor, plug domain"/>
    <property type="match status" value="1"/>
</dbReference>
<feature type="domain" description="TonB-dependent receptor-like beta-barrel" evidence="13">
    <location>
        <begin position="204"/>
        <end position="638"/>
    </location>
</feature>
<dbReference type="Pfam" id="PF07715">
    <property type="entry name" value="Plug"/>
    <property type="match status" value="1"/>
</dbReference>
<evidence type="ECO:0000256" key="10">
    <source>
        <dbReference type="PROSITE-ProRule" id="PRU01360"/>
    </source>
</evidence>
<dbReference type="EMBL" id="FOUZ01000009">
    <property type="protein sequence ID" value="SFN24661.1"/>
    <property type="molecule type" value="Genomic_DNA"/>
</dbReference>
<evidence type="ECO:0000256" key="12">
    <source>
        <dbReference type="SAM" id="SignalP"/>
    </source>
</evidence>
<evidence type="ECO:0000256" key="5">
    <source>
        <dbReference type="ARBA" id="ARBA00022729"/>
    </source>
</evidence>
<dbReference type="InterPro" id="IPR012910">
    <property type="entry name" value="Plug_dom"/>
</dbReference>
<evidence type="ECO:0000259" key="13">
    <source>
        <dbReference type="Pfam" id="PF00593"/>
    </source>
</evidence>
<evidence type="ECO:0000256" key="1">
    <source>
        <dbReference type="ARBA" id="ARBA00004571"/>
    </source>
</evidence>
<dbReference type="OrthoDB" id="9762903at2"/>
<sequence length="664" mass="76283">MRNLYTLICCCLILLGNNFAHAQIVQDSILQLQQVEILTTNEKSIIPVQELKGEQLRALNSHSVADAVRYFAGVQLKDYGGVGGLKTIDVRGMGTQHVGVFYDGIQLGNAQNGIVDLGKFSLDDMEIISLYNGQKSNIFQSAKDYASASAIYLQTKRPSFIGDKKTNITLRYKLGSIQLINPSTRIEQKINNRLAAVLSAEYLKTNGKYKFRYQRKNLDGSTAYDTILTRRDGQVEAKRIELGLVGKGYFSNWNVKGYLYESDRGIPAAIVRGRFDGRGQTLVDKNYFVQGQYEKRFKKFQSRLSAKFAYDFTHFTDTVSTVKTENKYTQREFYASWANIYSINNKWDISASTDFQYNNLDADLKNFSYPQRFTNLVAFASTYRFGRLNVQGSLLGTFVQEKVEMNTKSPDKNVWTPSIIANYQPFSSVDFTVRAFYKNIFRMPTFNDLYYTQVGYANLKPEYSKQYNIGFTYAKSSSNFFKNFTAQVDAYYNEVKDKITAAESGSLFRFTMLNIGLTKMKGLDVKIRSTFQLGEVEISPLLNYSFLEALDYSDSKKSYYKNQIPFTAKHSGSFVLSTAYKTWNFNYSFIYVGERYNVHQDNNKYNRLNPWFTNDLGVHKEFKINQYSFKTSFELNNVLNQQYDIVSNYPMPGRQFKLILSVNL</sequence>
<proteinExistence type="inferred from homology"/>